<evidence type="ECO:0000256" key="1">
    <source>
        <dbReference type="ARBA" id="ARBA00022603"/>
    </source>
</evidence>
<protein>
    <recommendedName>
        <fullName evidence="4">SET domain-containing protein</fullName>
    </recommendedName>
</protein>
<dbReference type="OrthoDB" id="265717at2759"/>
<dbReference type="PANTHER" id="PTHR46165">
    <property type="entry name" value="SET AND MYND DOMAIN-CONTAINING PROTEIN 4"/>
    <property type="match status" value="1"/>
</dbReference>
<keyword evidence="6" id="KW-1185">Reference proteome</keyword>
<gene>
    <name evidence="5" type="ORF">CU097_001426</name>
</gene>
<dbReference type="GO" id="GO:0032259">
    <property type="term" value="P:methylation"/>
    <property type="evidence" value="ECO:0007669"/>
    <property type="project" value="UniProtKB-KW"/>
</dbReference>
<dbReference type="InterPro" id="IPR046341">
    <property type="entry name" value="SET_dom_sf"/>
</dbReference>
<dbReference type="GO" id="GO:0005634">
    <property type="term" value="C:nucleus"/>
    <property type="evidence" value="ECO:0007669"/>
    <property type="project" value="TreeGrafter"/>
</dbReference>
<organism evidence="5 6">
    <name type="scientific">Rhizopus azygosporus</name>
    <name type="common">Rhizopus microsporus var. azygosporus</name>
    <dbReference type="NCBI Taxonomy" id="86630"/>
    <lineage>
        <taxon>Eukaryota</taxon>
        <taxon>Fungi</taxon>
        <taxon>Fungi incertae sedis</taxon>
        <taxon>Mucoromycota</taxon>
        <taxon>Mucoromycotina</taxon>
        <taxon>Mucoromycetes</taxon>
        <taxon>Mucorales</taxon>
        <taxon>Mucorineae</taxon>
        <taxon>Rhizopodaceae</taxon>
        <taxon>Rhizopus</taxon>
    </lineage>
</organism>
<name>A0A367J6S5_RHIAZ</name>
<dbReference type="GO" id="GO:0008168">
    <property type="term" value="F:methyltransferase activity"/>
    <property type="evidence" value="ECO:0007669"/>
    <property type="project" value="UniProtKB-KW"/>
</dbReference>
<dbReference type="GO" id="GO:0042826">
    <property type="term" value="F:histone deacetylase binding"/>
    <property type="evidence" value="ECO:0007669"/>
    <property type="project" value="TreeGrafter"/>
</dbReference>
<evidence type="ECO:0000313" key="6">
    <source>
        <dbReference type="Proteomes" id="UP000252139"/>
    </source>
</evidence>
<keyword evidence="3" id="KW-0949">S-adenosyl-L-methionine</keyword>
<keyword evidence="1" id="KW-0489">Methyltransferase</keyword>
<dbReference type="AlphaFoldDB" id="A0A367J6S5"/>
<comment type="caution">
    <text evidence="5">The sequence shown here is derived from an EMBL/GenBank/DDBJ whole genome shotgun (WGS) entry which is preliminary data.</text>
</comment>
<dbReference type="Gene3D" id="1.10.220.160">
    <property type="match status" value="1"/>
</dbReference>
<dbReference type="InterPro" id="IPR052097">
    <property type="entry name" value="SET-MYND_domain_protein"/>
</dbReference>
<dbReference type="EMBL" id="PJQL01002048">
    <property type="protein sequence ID" value="RCH85638.1"/>
    <property type="molecule type" value="Genomic_DNA"/>
</dbReference>
<dbReference type="Gene3D" id="2.170.270.10">
    <property type="entry name" value="SET domain"/>
    <property type="match status" value="1"/>
</dbReference>
<evidence type="ECO:0000256" key="3">
    <source>
        <dbReference type="ARBA" id="ARBA00022691"/>
    </source>
</evidence>
<accession>A0A367J6S5</accession>
<evidence type="ECO:0000256" key="2">
    <source>
        <dbReference type="ARBA" id="ARBA00022679"/>
    </source>
</evidence>
<sequence length="492" mass="56540">MTLEALHKLTPAHISLCGWDTTDKRVELLGANVINAREKIVGDHVVTNEKLKQGVTLLEEEPFIRQLEESYKPTHCTYCFTLLKSTMIKCPNKICKWNHNYCSSTCQCQHWWTEHKWLCAFPELKNTDRDVLFAFQGYIASRSRGKGTLPGLVSNIEFHTSKQVEEYRSRIKNGLLSKIFNLTENVVESMVTIMGQIRCNTFAVTQTQTEQAYGSVVEGSYHIAVGRAIYLHASKFNHSCDPNALVLFGTNGCATHLKVNLVRPVEKGEELNISYGPLATKMSTELRREKLYNDYFFECNCSACQKCDDAANMYQCVQCRNQKLYYRQDKCTSCNFIPNWHEISLDEEKAIRLVKEGYVEMDIEKFKQAMRITLKYFDKDSIQMSKLWDNMGRMYVAMGRLSEASKCVKASLTNVQKIFGKTSVESAAEMLKLATIYWNRHVQQLNEAYKLAVDTIAVYEALGLDKDESRKEEYEELQNIAEFSFITMGMKK</sequence>
<dbReference type="SUPFAM" id="SSF48452">
    <property type="entry name" value="TPR-like"/>
    <property type="match status" value="1"/>
</dbReference>
<dbReference type="Gene3D" id="1.25.40.10">
    <property type="entry name" value="Tetratricopeptide repeat domain"/>
    <property type="match status" value="1"/>
</dbReference>
<dbReference type="Pfam" id="PF00856">
    <property type="entry name" value="SET"/>
    <property type="match status" value="1"/>
</dbReference>
<dbReference type="SUPFAM" id="SSF82199">
    <property type="entry name" value="SET domain"/>
    <property type="match status" value="1"/>
</dbReference>
<proteinExistence type="predicted"/>
<dbReference type="Gene3D" id="6.10.140.2220">
    <property type="match status" value="1"/>
</dbReference>
<dbReference type="Proteomes" id="UP000252139">
    <property type="component" value="Unassembled WGS sequence"/>
</dbReference>
<dbReference type="STRING" id="86630.A0A367J6S5"/>
<dbReference type="InterPro" id="IPR001214">
    <property type="entry name" value="SET_dom"/>
</dbReference>
<dbReference type="PROSITE" id="PS50280">
    <property type="entry name" value="SET"/>
    <property type="match status" value="1"/>
</dbReference>
<dbReference type="GO" id="GO:0005737">
    <property type="term" value="C:cytoplasm"/>
    <property type="evidence" value="ECO:0007669"/>
    <property type="project" value="TreeGrafter"/>
</dbReference>
<reference evidence="5 6" key="1">
    <citation type="journal article" date="2018" name="G3 (Bethesda)">
        <title>Phylogenetic and Phylogenomic Definition of Rhizopus Species.</title>
        <authorList>
            <person name="Gryganskyi A.P."/>
            <person name="Golan J."/>
            <person name="Dolatabadi S."/>
            <person name="Mondo S."/>
            <person name="Robb S."/>
            <person name="Idnurm A."/>
            <person name="Muszewska A."/>
            <person name="Steczkiewicz K."/>
            <person name="Masonjones S."/>
            <person name="Liao H.L."/>
            <person name="Gajdeczka M.T."/>
            <person name="Anike F."/>
            <person name="Vuek A."/>
            <person name="Anishchenko I.M."/>
            <person name="Voigt K."/>
            <person name="de Hoog G.S."/>
            <person name="Smith M.E."/>
            <person name="Heitman J."/>
            <person name="Vilgalys R."/>
            <person name="Stajich J.E."/>
        </authorList>
    </citation>
    <scope>NUCLEOTIDE SEQUENCE [LARGE SCALE GENOMIC DNA]</scope>
    <source>
        <strain evidence="5 6">CBS 357.93</strain>
    </source>
</reference>
<feature type="domain" description="SET" evidence="4">
    <location>
        <begin position="24"/>
        <end position="276"/>
    </location>
</feature>
<evidence type="ECO:0000259" key="4">
    <source>
        <dbReference type="PROSITE" id="PS50280"/>
    </source>
</evidence>
<dbReference type="InterPro" id="IPR011990">
    <property type="entry name" value="TPR-like_helical_dom_sf"/>
</dbReference>
<evidence type="ECO:0000313" key="5">
    <source>
        <dbReference type="EMBL" id="RCH85638.1"/>
    </source>
</evidence>
<keyword evidence="2" id="KW-0808">Transferase</keyword>
<dbReference type="PANTHER" id="PTHR46165:SF2">
    <property type="entry name" value="SET AND MYND DOMAIN-CONTAINING PROTEIN 4"/>
    <property type="match status" value="1"/>
</dbReference>